<comment type="caution">
    <text evidence="2">The sequence shown here is derived from an EMBL/GenBank/DDBJ whole genome shotgun (WGS) entry which is preliminary data.</text>
</comment>
<proteinExistence type="predicted"/>
<dbReference type="Proteomes" id="UP000070505">
    <property type="component" value="Unassembled WGS sequence"/>
</dbReference>
<evidence type="ECO:0000256" key="1">
    <source>
        <dbReference type="SAM" id="Phobius"/>
    </source>
</evidence>
<gene>
    <name evidence="2" type="ORF">HMPREF3230_00956</name>
</gene>
<reference evidence="2 3" key="1">
    <citation type="submission" date="2016-02" db="EMBL/GenBank/DDBJ databases">
        <authorList>
            <person name="Wen L."/>
            <person name="He K."/>
            <person name="Yang H."/>
        </authorList>
    </citation>
    <scope>NUCLEOTIDE SEQUENCE [LARGE SCALE GENOMIC DNA]</scope>
    <source>
        <strain evidence="2 3">CMW7778B</strain>
    </source>
</reference>
<accession>A0A135Z4Z8</accession>
<name>A0A135Z4Z8_GARVA</name>
<dbReference type="InterPro" id="IPR011050">
    <property type="entry name" value="Pectin_lyase_fold/virulence"/>
</dbReference>
<evidence type="ECO:0000313" key="2">
    <source>
        <dbReference type="EMBL" id="KXI16722.1"/>
    </source>
</evidence>
<keyword evidence="1" id="KW-0472">Membrane</keyword>
<dbReference type="Gene3D" id="2.160.20.10">
    <property type="entry name" value="Single-stranded right-handed beta-helix, Pectin lyase-like"/>
    <property type="match status" value="2"/>
</dbReference>
<dbReference type="EMBL" id="LSRC01000038">
    <property type="protein sequence ID" value="KXI16722.1"/>
    <property type="molecule type" value="Genomic_DNA"/>
</dbReference>
<evidence type="ECO:0000313" key="3">
    <source>
        <dbReference type="Proteomes" id="UP000070505"/>
    </source>
</evidence>
<dbReference type="InterPro" id="IPR012334">
    <property type="entry name" value="Pectin_lyas_fold"/>
</dbReference>
<dbReference type="InterPro" id="IPR006626">
    <property type="entry name" value="PbH1"/>
</dbReference>
<dbReference type="AlphaFoldDB" id="A0A135Z4Z8"/>
<dbReference type="PATRIC" id="fig|2702.101.peg.937"/>
<protein>
    <submittedName>
        <fullName evidence="2">LPXTG-motif protein cell wall anchor domain protein</fullName>
    </submittedName>
</protein>
<dbReference type="SMART" id="SM00710">
    <property type="entry name" value="PbH1"/>
    <property type="match status" value="4"/>
</dbReference>
<dbReference type="SUPFAM" id="SSF51126">
    <property type="entry name" value="Pectin lyase-like"/>
    <property type="match status" value="1"/>
</dbReference>
<keyword evidence="1" id="KW-0812">Transmembrane</keyword>
<sequence>MQLVKKLSWGGGVVGRSFYVSSEEGNDNNTGTTADKPLKTLNKINEIMKDFKPGDKILLKRGSKFNNQSLHIKDISGAENKPITFMDYGDPSKPAPLIAANGVKDSQWHQDYKALIGGSPHKHKGDVSSTILIKDSSYITVKNLEITNDDENVYDPVKTWKWTEQADSDGTKLDRRQNRMDRTGIAGIAENGTTMSNVSIENCYIHDVDGNIYNKHMANGGIYFMAHLPKYRQSAADDAYLQNHVSRFDHISIKNNRVEDVDRWGIAVGYTSYLNYIDNSRNWNNDFDYSNGAGGAIKDSVIAKYGQTNVVIENNFVYGAGGDAITVMYCDRPLVKGNVSSKVAKHINTQDYLTSSGRTAAAIWPWRCKNALFEYNEAYETLNADHGNGDGQPWDADFGDGTLYQYNYSQNNTFATLMVCNYFAINTTFRYNIAVGDNGAIDLPTTYSTAHIYNNTFILRKGVKVLTDRTNGPGLMENNIFASVDENNGSLSNATTKNAQWNRNNRQVYKNNLYINYESTPRSDTKALKADDILKVFKSNVIGIKDFNKNGKIYSRQGDNNAFANYLLAKGSPAINSGTVIHDLNGFNFEHDFFGSKIVSNPDIGCAESDVKAISIKNIDFETGNENGNKTIYVPIGKKLTTNVCDLLSMIKVGSETKMQVLRSGSVLKPSANVLEGDIVRFSLEGDNSSDSAFIDYVIKPKMTWDWVREYQDNHQGPIWHGQKQDGDSGTWEDLKSKDPQYPNWLFDSYYGPGIDYPNRNYPENRKDIHGLLSDSPGSAGGVAIAWLAPKSGKIRFTIKENEPYLRQKGNNGKAITLSLMINNEVLYSAKLSESLKVSQEFANAVKSHGLLDVKRGDWIRVVATAESDMSRPSLHVSPVFEYVDEASDVHDSECVAKHESDPVNPSTPVEPVKPVAPAPTSVNALAPSSVDGLNPELKGKLTIGAKNVAYANAVNRVIANISNEEFISHLKADGFVYAYAYIYSSPRLLKDASGADRVKVYMLNGKPQFDALFPAGYSGKHTVALIDENGNQLGWTNITVESKVSSNKLPNTVVSKLPNTGVSALLTVFVASILAYAGALLRNSQK</sequence>
<organism evidence="2 3">
    <name type="scientific">Gardnerella vaginalis</name>
    <dbReference type="NCBI Taxonomy" id="2702"/>
    <lineage>
        <taxon>Bacteria</taxon>
        <taxon>Bacillati</taxon>
        <taxon>Actinomycetota</taxon>
        <taxon>Actinomycetes</taxon>
        <taxon>Bifidobacteriales</taxon>
        <taxon>Bifidobacteriaceae</taxon>
        <taxon>Gardnerella</taxon>
    </lineage>
</organism>
<feature type="transmembrane region" description="Helical" evidence="1">
    <location>
        <begin position="1062"/>
        <end position="1082"/>
    </location>
</feature>
<keyword evidence="1" id="KW-1133">Transmembrane helix</keyword>